<feature type="domain" description="Fe2OG dioxygenase" evidence="14">
    <location>
        <begin position="668"/>
        <end position="762"/>
    </location>
</feature>
<name>A0AAV2PXK5_MEGNR</name>
<dbReference type="GO" id="GO:0005783">
    <property type="term" value="C:endoplasmic reticulum"/>
    <property type="evidence" value="ECO:0007669"/>
    <property type="project" value="UniProtKB-SubCell"/>
</dbReference>
<keyword evidence="10" id="KW-0408">Iron</keyword>
<dbReference type="Gene3D" id="3.90.550.10">
    <property type="entry name" value="Spore Coat Polysaccharide Biosynthesis Protein SpsA, Chain A"/>
    <property type="match status" value="1"/>
</dbReference>
<dbReference type="EMBL" id="CAXKWB010002372">
    <property type="protein sequence ID" value="CAL4066713.1"/>
    <property type="molecule type" value="Genomic_DNA"/>
</dbReference>
<dbReference type="SMART" id="SM00702">
    <property type="entry name" value="P4Hc"/>
    <property type="match status" value="1"/>
</dbReference>
<keyword evidence="16" id="KW-1185">Reference proteome</keyword>
<keyword evidence="8" id="KW-0223">Dioxygenase</keyword>
<keyword evidence="7" id="KW-0847">Vitamin C</keyword>
<feature type="signal peptide" evidence="13">
    <location>
        <begin position="1"/>
        <end position="15"/>
    </location>
</feature>
<dbReference type="SUPFAM" id="SSF53448">
    <property type="entry name" value="Nucleotide-diphospho-sugar transferases"/>
    <property type="match status" value="1"/>
</dbReference>
<evidence type="ECO:0000256" key="10">
    <source>
        <dbReference type="ARBA" id="ARBA00023004"/>
    </source>
</evidence>
<dbReference type="Gene3D" id="2.60.120.620">
    <property type="entry name" value="q2cbj1_9rhob like domain"/>
    <property type="match status" value="1"/>
</dbReference>
<evidence type="ECO:0000256" key="9">
    <source>
        <dbReference type="ARBA" id="ARBA00023002"/>
    </source>
</evidence>
<feature type="chain" id="PRO_5043405051" description="procollagen-lysine 5-dioxygenase" evidence="13">
    <location>
        <begin position="16"/>
        <end position="762"/>
    </location>
</feature>
<feature type="non-terminal residue" evidence="15">
    <location>
        <position position="762"/>
    </location>
</feature>
<keyword evidence="6" id="KW-0256">Endoplasmic reticulum</keyword>
<dbReference type="InterPro" id="IPR050757">
    <property type="entry name" value="Collagen_mod_GT25"/>
</dbReference>
<evidence type="ECO:0000256" key="3">
    <source>
        <dbReference type="ARBA" id="ARBA00012264"/>
    </source>
</evidence>
<keyword evidence="4" id="KW-0479">Metal-binding</keyword>
<reference evidence="15 16" key="1">
    <citation type="submission" date="2024-05" db="EMBL/GenBank/DDBJ databases">
        <authorList>
            <person name="Wallberg A."/>
        </authorList>
    </citation>
    <scope>NUCLEOTIDE SEQUENCE [LARGE SCALE GENOMIC DNA]</scope>
</reference>
<evidence type="ECO:0000313" key="15">
    <source>
        <dbReference type="EMBL" id="CAL4066713.1"/>
    </source>
</evidence>
<dbReference type="PROSITE" id="PS51471">
    <property type="entry name" value="FE2OG_OXY"/>
    <property type="match status" value="1"/>
</dbReference>
<dbReference type="GO" id="GO:0031418">
    <property type="term" value="F:L-ascorbic acid binding"/>
    <property type="evidence" value="ECO:0007669"/>
    <property type="project" value="UniProtKB-KW"/>
</dbReference>
<dbReference type="EC" id="1.14.11.4" evidence="3"/>
<dbReference type="GO" id="GO:0008475">
    <property type="term" value="F:procollagen-lysine 5-dioxygenase activity"/>
    <property type="evidence" value="ECO:0007669"/>
    <property type="project" value="UniProtKB-EC"/>
</dbReference>
<proteinExistence type="predicted"/>
<feature type="non-terminal residue" evidence="15">
    <location>
        <position position="1"/>
    </location>
</feature>
<protein>
    <recommendedName>
        <fullName evidence="3">procollagen-lysine 5-dioxygenase</fullName>
        <ecNumber evidence="3">1.14.11.4</ecNumber>
    </recommendedName>
</protein>
<dbReference type="InterPro" id="IPR006620">
    <property type="entry name" value="Pro_4_hyd_alph"/>
</dbReference>
<evidence type="ECO:0000256" key="12">
    <source>
        <dbReference type="ARBA" id="ARBA00047930"/>
    </source>
</evidence>
<comment type="cofactor">
    <cofactor evidence="1">
        <name>L-ascorbate</name>
        <dbReference type="ChEBI" id="CHEBI:38290"/>
    </cofactor>
</comment>
<dbReference type="Proteomes" id="UP001497623">
    <property type="component" value="Unassembled WGS sequence"/>
</dbReference>
<evidence type="ECO:0000256" key="8">
    <source>
        <dbReference type="ARBA" id="ARBA00022964"/>
    </source>
</evidence>
<organism evidence="15 16">
    <name type="scientific">Meganyctiphanes norvegica</name>
    <name type="common">Northern krill</name>
    <name type="synonym">Thysanopoda norvegica</name>
    <dbReference type="NCBI Taxonomy" id="48144"/>
    <lineage>
        <taxon>Eukaryota</taxon>
        <taxon>Metazoa</taxon>
        <taxon>Ecdysozoa</taxon>
        <taxon>Arthropoda</taxon>
        <taxon>Crustacea</taxon>
        <taxon>Multicrustacea</taxon>
        <taxon>Malacostraca</taxon>
        <taxon>Eumalacostraca</taxon>
        <taxon>Eucarida</taxon>
        <taxon>Euphausiacea</taxon>
        <taxon>Euphausiidae</taxon>
        <taxon>Meganyctiphanes</taxon>
    </lineage>
</organism>
<dbReference type="InterPro" id="IPR005123">
    <property type="entry name" value="Oxoglu/Fe-dep_dioxygenase_dom"/>
</dbReference>
<dbReference type="GO" id="GO:0005506">
    <property type="term" value="F:iron ion binding"/>
    <property type="evidence" value="ECO:0007669"/>
    <property type="project" value="InterPro"/>
</dbReference>
<evidence type="ECO:0000256" key="5">
    <source>
        <dbReference type="ARBA" id="ARBA00022729"/>
    </source>
</evidence>
<evidence type="ECO:0000313" key="16">
    <source>
        <dbReference type="Proteomes" id="UP001497623"/>
    </source>
</evidence>
<keyword evidence="5 13" id="KW-0732">Signal</keyword>
<accession>A0AAV2PXK5</accession>
<evidence type="ECO:0000256" key="4">
    <source>
        <dbReference type="ARBA" id="ARBA00022723"/>
    </source>
</evidence>
<sequence length="762" mass="87347">TNIAALVILMTSVICEQSINSSTLEDLDAEEHVPLTAGCVVGHPRGEDGQEYCRRLTKEEVKIRDNLANNILVITIADEKTDGLARFIRSGDIYKYKVKVLGEGLGELSNRKQLDLLREELNAYKDDKDKLVLYTTSQSAVLSAGPSRLVEEFQRFETNVLISADGFCWPDRTLEPEYPKVERGKRYLNSEGLFGRASILQELLASDPDAKSLQVLLTAAFIKETSRKQYGIKVDHMSHVFQNLNGATGDVELRFAGREAYIQNTLYNTVPIIINGNAHTNTVLNTFSSYLAQSWNPEGCKACWENMKSLEKVDDKDLPSVTIGVFIEKETPFFEEFLMKIEGLKYPASKIDLFIHNTVEYHAELVNGWIESIKDDYASVKQIPLEDNVKEWHARNSAIDYCLEKSCDYLLVVDSEAHLNNPFVLKLLIEQNRDLVAPMLSRPYKAWSNFWGAITSDGFYARSMDYMDIVQNTRRGLWNVPYINSCYLMAKSVFENKKTRPSYINKLQEPDMAFAENLREKGVFMYVSNRVDFGHLVNAETFDTTHLHPELWEISSNRWDWEQRYLHVNYTHALNENSTLEMPCPDVYWFPIFTERFAEELIEVMENHGSWSAGSNEDARLEGGYESVPTIDIHMKQVGYEEQWLEILHLYIQPLQLRAYEGYNNEVGPPRAIMNFVVRYKPEEQPFLRPHHDTSTYTINVALNRPGIDFEGGGCRFVRYDCSVTNTRVGWTLMHPGRLTHLHEGLITTAGTRYIVVSFIDP</sequence>
<dbReference type="InterPro" id="IPR029044">
    <property type="entry name" value="Nucleotide-diphossugar_trans"/>
</dbReference>
<evidence type="ECO:0000256" key="6">
    <source>
        <dbReference type="ARBA" id="ARBA00022824"/>
    </source>
</evidence>
<dbReference type="InterPro" id="IPR044861">
    <property type="entry name" value="IPNS-like_FE2OG_OXY"/>
</dbReference>
<comment type="subcellular location">
    <subcellularLocation>
        <location evidence="2">Endoplasmic reticulum</location>
    </subcellularLocation>
</comment>
<keyword evidence="9" id="KW-0560">Oxidoreductase</keyword>
<dbReference type="PANTHER" id="PTHR10730:SF45">
    <property type="entry name" value="PROCOLLAGEN-LYSINE,2-OXOGLUTARATE 5-DIOXYGENASE"/>
    <property type="match status" value="1"/>
</dbReference>
<keyword evidence="11" id="KW-0325">Glycoprotein</keyword>
<comment type="catalytic activity">
    <reaction evidence="12">
        <text>L-lysyl-[collagen] + 2-oxoglutarate + O2 = (5R)-5-hydroxy-L-lysyl-[collagen] + succinate + CO2</text>
        <dbReference type="Rhea" id="RHEA:16569"/>
        <dbReference type="Rhea" id="RHEA-COMP:12751"/>
        <dbReference type="Rhea" id="RHEA-COMP:12752"/>
        <dbReference type="ChEBI" id="CHEBI:15379"/>
        <dbReference type="ChEBI" id="CHEBI:16526"/>
        <dbReference type="ChEBI" id="CHEBI:16810"/>
        <dbReference type="ChEBI" id="CHEBI:29969"/>
        <dbReference type="ChEBI" id="CHEBI:30031"/>
        <dbReference type="ChEBI" id="CHEBI:133442"/>
        <dbReference type="EC" id="1.14.11.4"/>
    </reaction>
</comment>
<evidence type="ECO:0000256" key="2">
    <source>
        <dbReference type="ARBA" id="ARBA00004240"/>
    </source>
</evidence>
<evidence type="ECO:0000256" key="11">
    <source>
        <dbReference type="ARBA" id="ARBA00023180"/>
    </source>
</evidence>
<evidence type="ECO:0000256" key="7">
    <source>
        <dbReference type="ARBA" id="ARBA00022896"/>
    </source>
</evidence>
<gene>
    <name evidence="15" type="ORF">MNOR_LOCUS5960</name>
</gene>
<dbReference type="Pfam" id="PF03171">
    <property type="entry name" value="2OG-FeII_Oxy"/>
    <property type="match status" value="1"/>
</dbReference>
<evidence type="ECO:0000256" key="13">
    <source>
        <dbReference type="SAM" id="SignalP"/>
    </source>
</evidence>
<dbReference type="AlphaFoldDB" id="A0AAV2PXK5"/>
<dbReference type="Pfam" id="PF25342">
    <property type="entry name" value="GT_PLOD"/>
    <property type="match status" value="1"/>
</dbReference>
<evidence type="ECO:0000256" key="1">
    <source>
        <dbReference type="ARBA" id="ARBA00001961"/>
    </source>
</evidence>
<evidence type="ECO:0000259" key="14">
    <source>
        <dbReference type="PROSITE" id="PS51471"/>
    </source>
</evidence>
<comment type="caution">
    <text evidence="15">The sequence shown here is derived from an EMBL/GenBank/DDBJ whole genome shotgun (WGS) entry which is preliminary data.</text>
</comment>
<dbReference type="PANTHER" id="PTHR10730">
    <property type="entry name" value="PROCOLLAGEN-LYSINE,2-OXOGLUTARATE 5-DIOXYGENASE/GLYCOSYLTRANSFERASE 25 FAMILY MEMBER"/>
    <property type="match status" value="1"/>
</dbReference>
<dbReference type="InterPro" id="IPR057589">
    <property type="entry name" value="GT_PLOD"/>
</dbReference>